<dbReference type="SUPFAM" id="SSF48695">
    <property type="entry name" value="Multiheme cytochromes"/>
    <property type="match status" value="1"/>
</dbReference>
<evidence type="ECO:0000313" key="2">
    <source>
        <dbReference type="EMBL" id="CAA6828122.1"/>
    </source>
</evidence>
<protein>
    <submittedName>
        <fullName evidence="2">Uncharacterized protein</fullName>
    </submittedName>
</protein>
<dbReference type="Gene3D" id="3.90.10.10">
    <property type="entry name" value="Cytochrome C3"/>
    <property type="match status" value="1"/>
</dbReference>
<organism evidence="2">
    <name type="scientific">uncultured Thiotrichaceae bacterium</name>
    <dbReference type="NCBI Taxonomy" id="298394"/>
    <lineage>
        <taxon>Bacteria</taxon>
        <taxon>Pseudomonadati</taxon>
        <taxon>Pseudomonadota</taxon>
        <taxon>Gammaproteobacteria</taxon>
        <taxon>Thiotrichales</taxon>
        <taxon>Thiotrichaceae</taxon>
        <taxon>environmental samples</taxon>
    </lineage>
</organism>
<dbReference type="InterPro" id="IPR036280">
    <property type="entry name" value="Multihaem_cyt_sf"/>
</dbReference>
<accession>A0A6S6UHS8</accession>
<gene>
    <name evidence="2" type="ORF">HELGO_WM8870</name>
</gene>
<proteinExistence type="predicted"/>
<name>A0A6S6UHS8_9GAMM</name>
<dbReference type="EMBL" id="CACVAY010000146">
    <property type="protein sequence ID" value="CAA6828122.1"/>
    <property type="molecule type" value="Genomic_DNA"/>
</dbReference>
<dbReference type="PROSITE" id="PS51257">
    <property type="entry name" value="PROKAR_LIPOPROTEIN"/>
    <property type="match status" value="1"/>
</dbReference>
<reference evidence="2" key="1">
    <citation type="submission" date="2020-01" db="EMBL/GenBank/DDBJ databases">
        <authorList>
            <person name="Meier V. D."/>
            <person name="Meier V D."/>
        </authorList>
    </citation>
    <scope>NUCLEOTIDE SEQUENCE</scope>
    <source>
        <strain evidence="2">HLG_WM_MAG_07</strain>
    </source>
</reference>
<sequence>MFGKARFFLTAMILLSGIILQGCDTSHPPESRLKTALAKSEQCVEPTALMRTNHMEFIKHMQDDTVYGGIRGTKHELKACINCHVPAASEDGKPLNYLKDNETGELNEEHFCATCHKYAVVKLNCFECHSDNPQNEGVAPNTAAHKIPALTSAQAKGGSHE</sequence>
<evidence type="ECO:0000256" key="1">
    <source>
        <dbReference type="SAM" id="MobiDB-lite"/>
    </source>
</evidence>
<feature type="region of interest" description="Disordered" evidence="1">
    <location>
        <begin position="137"/>
        <end position="161"/>
    </location>
</feature>
<dbReference type="AlphaFoldDB" id="A0A6S6UHS8"/>